<dbReference type="STRING" id="45056.Lade_1129"/>
<keyword evidence="3" id="KW-1185">Reference proteome</keyword>
<dbReference type="Proteomes" id="UP000281170">
    <property type="component" value="Plasmid 28"/>
</dbReference>
<dbReference type="PANTHER" id="PTHR42103">
    <property type="entry name" value="ALPHA/BETA-HYDROLASES SUPERFAMILY PROTEIN"/>
    <property type="match status" value="1"/>
</dbReference>
<evidence type="ECO:0000313" key="4">
    <source>
        <dbReference type="Proteomes" id="UP000281170"/>
    </source>
</evidence>
<evidence type="ECO:0000313" key="1">
    <source>
        <dbReference type="EMBL" id="KTC66471.1"/>
    </source>
</evidence>
<dbReference type="KEGG" id="ladl:NCTC12735_01889"/>
<reference evidence="2 4" key="2">
    <citation type="submission" date="2018-12" db="EMBL/GenBank/DDBJ databases">
        <authorList>
            <consortium name="Pathogen Informatics"/>
        </authorList>
    </citation>
    <scope>NUCLEOTIDE SEQUENCE [LARGE SCALE GENOMIC DNA]</scope>
    <source>
        <strain evidence="2 4">NCTC12735</strain>
        <plasmid evidence="4">28</plasmid>
    </source>
</reference>
<name>A0A0W0R605_9GAMM</name>
<gene>
    <name evidence="1" type="ORF">Lade_1129</name>
    <name evidence="2" type="ORF">NCTC12735_01889</name>
</gene>
<dbReference type="OrthoDB" id="9800435at2"/>
<dbReference type="RefSeq" id="WP_058462141.1">
    <property type="nucleotide sequence ID" value="NZ_CAAAHS010000002.1"/>
</dbReference>
<dbReference type="Gene3D" id="3.40.50.1820">
    <property type="entry name" value="alpha/beta hydrolase"/>
    <property type="match status" value="1"/>
</dbReference>
<keyword evidence="2" id="KW-0812">Transmembrane</keyword>
<dbReference type="AlphaFoldDB" id="A0A0W0R605"/>
<dbReference type="GO" id="GO:0016787">
    <property type="term" value="F:hydrolase activity"/>
    <property type="evidence" value="ECO:0007669"/>
    <property type="project" value="UniProtKB-KW"/>
</dbReference>
<protein>
    <submittedName>
        <fullName evidence="1">Alpha/beta superfamily transporter hydrolase</fullName>
    </submittedName>
    <submittedName>
        <fullName evidence="2">Transmembrane protein</fullName>
    </submittedName>
</protein>
<dbReference type="Proteomes" id="UP000054859">
    <property type="component" value="Unassembled WGS sequence"/>
</dbReference>
<dbReference type="EMBL" id="LNKA01000001">
    <property type="protein sequence ID" value="KTC66471.1"/>
    <property type="molecule type" value="Genomic_DNA"/>
</dbReference>
<keyword evidence="2" id="KW-0472">Membrane</keyword>
<keyword evidence="1" id="KW-0378">Hydrolase</keyword>
<accession>A0A0W0R605</accession>
<proteinExistence type="predicted"/>
<geneLocation type="plasmid" evidence="2 4">
    <name>28</name>
</geneLocation>
<evidence type="ECO:0000313" key="3">
    <source>
        <dbReference type="Proteomes" id="UP000054859"/>
    </source>
</evidence>
<keyword evidence="2" id="KW-0614">Plasmid</keyword>
<dbReference type="EMBL" id="LR134437">
    <property type="protein sequence ID" value="VEH86241.1"/>
    <property type="molecule type" value="Genomic_DNA"/>
</dbReference>
<evidence type="ECO:0000313" key="2">
    <source>
        <dbReference type="EMBL" id="VEH86241.1"/>
    </source>
</evidence>
<dbReference type="PATRIC" id="fig|45056.6.peg.1167"/>
<dbReference type="SUPFAM" id="SSF53474">
    <property type="entry name" value="alpha/beta-Hydrolases"/>
    <property type="match status" value="1"/>
</dbReference>
<sequence length="219" mass="24701">MISKELLNEAGEHIFSFEGAGGHILDARLLVPEKRHPELIAVLGHPHSLQGGTMQNKVVTTMARAFREHGIASVRFNFRGVEKSEGEYNHGIGESEDMLFLAREFKDLVLTPRFIFAGFSFGSYVAYRAAAQCPHQLLITIAPPIHHYDYTEFKITKPWVVVQGDEDEVVPPEVVYEFVEKRSSSISLLNFSGTGHFFHGKLIELKDRLKECITFKVSL</sequence>
<organism evidence="1 3">
    <name type="scientific">Legionella adelaidensis</name>
    <dbReference type="NCBI Taxonomy" id="45056"/>
    <lineage>
        <taxon>Bacteria</taxon>
        <taxon>Pseudomonadati</taxon>
        <taxon>Pseudomonadota</taxon>
        <taxon>Gammaproteobacteria</taxon>
        <taxon>Legionellales</taxon>
        <taxon>Legionellaceae</taxon>
        <taxon>Legionella</taxon>
    </lineage>
</organism>
<dbReference type="PANTHER" id="PTHR42103:SF2">
    <property type="entry name" value="AB HYDROLASE-1 DOMAIN-CONTAINING PROTEIN"/>
    <property type="match status" value="1"/>
</dbReference>
<dbReference type="InterPro" id="IPR029058">
    <property type="entry name" value="AB_hydrolase_fold"/>
</dbReference>
<reference evidence="1 3" key="1">
    <citation type="submission" date="2015-11" db="EMBL/GenBank/DDBJ databases">
        <title>Identification of large and diverse effector repertoires of 38 Legionella species.</title>
        <authorList>
            <person name="Burstein D."/>
            <person name="Amaro F."/>
            <person name="Zusman T."/>
            <person name="Lifshitz Z."/>
            <person name="Cohen O."/>
            <person name="Gilbert J.A."/>
            <person name="Pupko T."/>
            <person name="Shuman H.A."/>
            <person name="Segal G."/>
        </authorList>
    </citation>
    <scope>NUCLEOTIDE SEQUENCE [LARGE SCALE GENOMIC DNA]</scope>
    <source>
        <strain evidence="1 3">1762-AUS-E</strain>
    </source>
</reference>